<proteinExistence type="inferred from homology"/>
<dbReference type="EMBL" id="LUKE01000006">
    <property type="protein sequence ID" value="KYG61510.1"/>
    <property type="molecule type" value="Genomic_DNA"/>
</dbReference>
<dbReference type="PRINTS" id="PR01651">
    <property type="entry name" value="SECGEXPORT"/>
</dbReference>
<comment type="similarity">
    <text evidence="2 10">Belongs to the SecG family.</text>
</comment>
<evidence type="ECO:0000256" key="9">
    <source>
        <dbReference type="ARBA" id="ARBA00023136"/>
    </source>
</evidence>
<dbReference type="GO" id="GO:0065002">
    <property type="term" value="P:intracellular protein transmembrane transport"/>
    <property type="evidence" value="ECO:0007669"/>
    <property type="project" value="TreeGrafter"/>
</dbReference>
<organism evidence="12 13">
    <name type="scientific">Bdellovibrio bacteriovorus</name>
    <dbReference type="NCBI Taxonomy" id="959"/>
    <lineage>
        <taxon>Bacteria</taxon>
        <taxon>Pseudomonadati</taxon>
        <taxon>Bdellovibrionota</taxon>
        <taxon>Bdellovibrionia</taxon>
        <taxon>Bdellovibrionales</taxon>
        <taxon>Pseudobdellovibrionaceae</taxon>
        <taxon>Bdellovibrio</taxon>
    </lineage>
</organism>
<evidence type="ECO:0000256" key="10">
    <source>
        <dbReference type="RuleBase" id="RU365087"/>
    </source>
</evidence>
<keyword evidence="13" id="KW-1185">Reference proteome</keyword>
<gene>
    <name evidence="12" type="ORF">AZI86_17535</name>
</gene>
<evidence type="ECO:0000256" key="8">
    <source>
        <dbReference type="ARBA" id="ARBA00023010"/>
    </source>
</evidence>
<dbReference type="Pfam" id="PF03840">
    <property type="entry name" value="SecG"/>
    <property type="match status" value="1"/>
</dbReference>
<keyword evidence="8 10" id="KW-0811">Translocation</keyword>
<evidence type="ECO:0000256" key="7">
    <source>
        <dbReference type="ARBA" id="ARBA00022989"/>
    </source>
</evidence>
<dbReference type="Proteomes" id="UP000075320">
    <property type="component" value="Unassembled WGS sequence"/>
</dbReference>
<keyword evidence="5 10" id="KW-0812">Transmembrane</keyword>
<dbReference type="GO" id="GO:0005886">
    <property type="term" value="C:plasma membrane"/>
    <property type="evidence" value="ECO:0007669"/>
    <property type="project" value="UniProtKB-SubCell"/>
</dbReference>
<keyword evidence="9 10" id="KW-0472">Membrane</keyword>
<comment type="function">
    <text evidence="10">Involved in protein export. Participates in an early event of protein translocation.</text>
</comment>
<dbReference type="PANTHER" id="PTHR34182">
    <property type="entry name" value="PROTEIN-EXPORT MEMBRANE PROTEIN SECG"/>
    <property type="match status" value="1"/>
</dbReference>
<keyword evidence="3 10" id="KW-0813">Transport</keyword>
<dbReference type="NCBIfam" id="TIGR00810">
    <property type="entry name" value="secG"/>
    <property type="match status" value="1"/>
</dbReference>
<evidence type="ECO:0000256" key="6">
    <source>
        <dbReference type="ARBA" id="ARBA00022927"/>
    </source>
</evidence>
<protein>
    <recommendedName>
        <fullName evidence="10">Protein-export membrane protein SecG</fullName>
    </recommendedName>
</protein>
<dbReference type="GO" id="GO:0015450">
    <property type="term" value="F:protein-transporting ATPase activity"/>
    <property type="evidence" value="ECO:0007669"/>
    <property type="project" value="UniProtKB-UniRule"/>
</dbReference>
<dbReference type="GO" id="GO:0043952">
    <property type="term" value="P:protein transport by the Sec complex"/>
    <property type="evidence" value="ECO:0007669"/>
    <property type="project" value="TreeGrafter"/>
</dbReference>
<evidence type="ECO:0000313" key="12">
    <source>
        <dbReference type="EMBL" id="KYG61510.1"/>
    </source>
</evidence>
<keyword evidence="4 10" id="KW-1003">Cell membrane</keyword>
<reference evidence="12 13" key="1">
    <citation type="submission" date="2016-03" db="EMBL/GenBank/DDBJ databases">
        <authorList>
            <person name="Ploux O."/>
        </authorList>
    </citation>
    <scope>NUCLEOTIDE SEQUENCE [LARGE SCALE GENOMIC DNA]</scope>
    <source>
        <strain evidence="12 13">R0</strain>
    </source>
</reference>
<evidence type="ECO:0000256" key="3">
    <source>
        <dbReference type="ARBA" id="ARBA00022448"/>
    </source>
</evidence>
<dbReference type="InterPro" id="IPR004692">
    <property type="entry name" value="SecG"/>
</dbReference>
<keyword evidence="6 10" id="KW-0653">Protein transport</keyword>
<comment type="caution">
    <text evidence="12">The sequence shown here is derived from an EMBL/GenBank/DDBJ whole genome shotgun (WGS) entry which is preliminary data.</text>
</comment>
<dbReference type="RefSeq" id="WP_061836592.1">
    <property type="nucleotide sequence ID" value="NZ_LUKE01000006.1"/>
</dbReference>
<comment type="subcellular location">
    <subcellularLocation>
        <location evidence="1 10">Cell membrane</location>
        <topology evidence="1 10">Multi-pass membrane protein</topology>
    </subcellularLocation>
</comment>
<feature type="transmembrane region" description="Helical" evidence="10">
    <location>
        <begin position="51"/>
        <end position="73"/>
    </location>
</feature>
<dbReference type="OrthoDB" id="9342823at2"/>
<comment type="caution">
    <text evidence="10">Lacks conserved residue(s) required for the propagation of feature annotation.</text>
</comment>
<accession>A0A150WEY3</accession>
<sequence>MTNFIGILHILAALILIVLVLIQDSKSDGALGIGGASGSNSLLGATGAQTLAGKMTVWAAIIFACTCLTLAVLTSSHTKSVVDGLPLPAAPVTQENPAAEASGVTQGQSATAPAATETTPAATAAPATK</sequence>
<feature type="region of interest" description="Disordered" evidence="11">
    <location>
        <begin position="92"/>
        <end position="129"/>
    </location>
</feature>
<dbReference type="AlphaFoldDB" id="A0A150WEY3"/>
<feature type="compositionally biased region" description="Low complexity" evidence="11">
    <location>
        <begin position="110"/>
        <end position="129"/>
    </location>
</feature>
<keyword evidence="7 10" id="KW-1133">Transmembrane helix</keyword>
<evidence type="ECO:0000256" key="5">
    <source>
        <dbReference type="ARBA" id="ARBA00022692"/>
    </source>
</evidence>
<dbReference type="GO" id="GO:0009306">
    <property type="term" value="P:protein secretion"/>
    <property type="evidence" value="ECO:0007669"/>
    <property type="project" value="UniProtKB-UniRule"/>
</dbReference>
<dbReference type="PANTHER" id="PTHR34182:SF1">
    <property type="entry name" value="PROTEIN-EXPORT MEMBRANE PROTEIN SECG"/>
    <property type="match status" value="1"/>
</dbReference>
<evidence type="ECO:0000256" key="11">
    <source>
        <dbReference type="SAM" id="MobiDB-lite"/>
    </source>
</evidence>
<name>A0A150WEY3_BDEBC</name>
<evidence type="ECO:0000256" key="2">
    <source>
        <dbReference type="ARBA" id="ARBA00008445"/>
    </source>
</evidence>
<evidence type="ECO:0000256" key="4">
    <source>
        <dbReference type="ARBA" id="ARBA00022475"/>
    </source>
</evidence>
<evidence type="ECO:0000313" key="13">
    <source>
        <dbReference type="Proteomes" id="UP000075320"/>
    </source>
</evidence>
<evidence type="ECO:0000256" key="1">
    <source>
        <dbReference type="ARBA" id="ARBA00004651"/>
    </source>
</evidence>